<reference evidence="1 2" key="1">
    <citation type="submission" date="2024-01" db="EMBL/GenBank/DDBJ databases">
        <title>The genomes of 5 underutilized Papilionoideae crops provide insights into root nodulation and disease resistance.</title>
        <authorList>
            <person name="Yuan L."/>
        </authorList>
    </citation>
    <scope>NUCLEOTIDE SEQUENCE [LARGE SCALE GENOMIC DNA]</scope>
    <source>
        <strain evidence="1">LY-2023</strain>
        <tissue evidence="1">Leaf</tissue>
    </source>
</reference>
<keyword evidence="2" id="KW-1185">Reference proteome</keyword>
<name>A0AAN9FX02_CLITE</name>
<proteinExistence type="predicted"/>
<evidence type="ECO:0000313" key="2">
    <source>
        <dbReference type="Proteomes" id="UP001359559"/>
    </source>
</evidence>
<accession>A0AAN9FX02</accession>
<dbReference type="AlphaFoldDB" id="A0AAN9FX02"/>
<evidence type="ECO:0000313" key="1">
    <source>
        <dbReference type="EMBL" id="KAK7280648.1"/>
    </source>
</evidence>
<dbReference type="EMBL" id="JAYKXN010000006">
    <property type="protein sequence ID" value="KAK7280648.1"/>
    <property type="molecule type" value="Genomic_DNA"/>
</dbReference>
<gene>
    <name evidence="1" type="ORF">RJT34_25713</name>
</gene>
<organism evidence="1 2">
    <name type="scientific">Clitoria ternatea</name>
    <name type="common">Butterfly pea</name>
    <dbReference type="NCBI Taxonomy" id="43366"/>
    <lineage>
        <taxon>Eukaryota</taxon>
        <taxon>Viridiplantae</taxon>
        <taxon>Streptophyta</taxon>
        <taxon>Embryophyta</taxon>
        <taxon>Tracheophyta</taxon>
        <taxon>Spermatophyta</taxon>
        <taxon>Magnoliopsida</taxon>
        <taxon>eudicotyledons</taxon>
        <taxon>Gunneridae</taxon>
        <taxon>Pentapetalae</taxon>
        <taxon>rosids</taxon>
        <taxon>fabids</taxon>
        <taxon>Fabales</taxon>
        <taxon>Fabaceae</taxon>
        <taxon>Papilionoideae</taxon>
        <taxon>50 kb inversion clade</taxon>
        <taxon>NPAAA clade</taxon>
        <taxon>indigoferoid/millettioid clade</taxon>
        <taxon>Phaseoleae</taxon>
        <taxon>Clitoria</taxon>
    </lineage>
</organism>
<sequence length="121" mass="14091">MLIPKEIKGLAFTNLHIMKFSNLLKVVWAFCAQTHSLYNDVLLAKYAKRHDYASIPKDFLFSNLLANIVERFYVLFSPSPDDCSDFVRKTPNHKKHQSKRLCKTIPNQRFGEVTHPNLKNQ</sequence>
<protein>
    <submittedName>
        <fullName evidence="1">Uncharacterized protein</fullName>
    </submittedName>
</protein>
<comment type="caution">
    <text evidence="1">The sequence shown here is derived from an EMBL/GenBank/DDBJ whole genome shotgun (WGS) entry which is preliminary data.</text>
</comment>
<dbReference type="Proteomes" id="UP001359559">
    <property type="component" value="Unassembled WGS sequence"/>
</dbReference>